<proteinExistence type="predicted"/>
<name>A0ABW0S4N3_9BURK</name>
<dbReference type="EMBL" id="JBHSMZ010000014">
    <property type="protein sequence ID" value="MFC5550178.1"/>
    <property type="molecule type" value="Genomic_DNA"/>
</dbReference>
<comment type="caution">
    <text evidence="1">The sequence shown here is derived from an EMBL/GenBank/DDBJ whole genome shotgun (WGS) entry which is preliminary data.</text>
</comment>
<protein>
    <submittedName>
        <fullName evidence="1">Uncharacterized protein</fullName>
    </submittedName>
</protein>
<gene>
    <name evidence="1" type="ORF">ACFPO9_16815</name>
</gene>
<evidence type="ECO:0000313" key="2">
    <source>
        <dbReference type="Proteomes" id="UP001596086"/>
    </source>
</evidence>
<reference evidence="2" key="1">
    <citation type="journal article" date="2019" name="Int. J. Syst. Evol. Microbiol.">
        <title>The Global Catalogue of Microorganisms (GCM) 10K type strain sequencing project: providing services to taxonomists for standard genome sequencing and annotation.</title>
        <authorList>
            <consortium name="The Broad Institute Genomics Platform"/>
            <consortium name="The Broad Institute Genome Sequencing Center for Infectious Disease"/>
            <person name="Wu L."/>
            <person name="Ma J."/>
        </authorList>
    </citation>
    <scope>NUCLEOTIDE SEQUENCE [LARGE SCALE GENOMIC DNA]</scope>
    <source>
        <strain evidence="2">CGMCC 4.5798</strain>
    </source>
</reference>
<dbReference type="RefSeq" id="WP_379772378.1">
    <property type="nucleotide sequence ID" value="NZ_JBHSMZ010000014.1"/>
</dbReference>
<dbReference type="Proteomes" id="UP001596086">
    <property type="component" value="Unassembled WGS sequence"/>
</dbReference>
<sequence>MTTQAPVPTLKVGDRIYKQNLTWSRRDKIFLGDRCIGIINLKSDDRAGHTTSLVSQARLAGRQISWCVEQATLAERPRQNILNQ</sequence>
<keyword evidence="2" id="KW-1185">Reference proteome</keyword>
<evidence type="ECO:0000313" key="1">
    <source>
        <dbReference type="EMBL" id="MFC5550178.1"/>
    </source>
</evidence>
<organism evidence="1 2">
    <name type="scientific">Massilia aerilata</name>
    <dbReference type="NCBI Taxonomy" id="453817"/>
    <lineage>
        <taxon>Bacteria</taxon>
        <taxon>Pseudomonadati</taxon>
        <taxon>Pseudomonadota</taxon>
        <taxon>Betaproteobacteria</taxon>
        <taxon>Burkholderiales</taxon>
        <taxon>Oxalobacteraceae</taxon>
        <taxon>Telluria group</taxon>
        <taxon>Massilia</taxon>
    </lineage>
</organism>
<accession>A0ABW0S4N3</accession>